<keyword evidence="1" id="KW-0378">Hydrolase</keyword>
<dbReference type="Proteomes" id="UP000825935">
    <property type="component" value="Chromosome 21"/>
</dbReference>
<dbReference type="SMART" id="SM00262">
    <property type="entry name" value="GEL"/>
    <property type="match status" value="1"/>
</dbReference>
<keyword evidence="7" id="KW-1185">Reference proteome</keyword>
<evidence type="ECO:0000313" key="6">
    <source>
        <dbReference type="EMBL" id="KAH7315007.1"/>
    </source>
</evidence>
<dbReference type="PROSITE" id="PS00383">
    <property type="entry name" value="TYR_PHOSPHATASE_1"/>
    <property type="match status" value="1"/>
</dbReference>
<dbReference type="PANTHER" id="PTHR46381">
    <property type="entry name" value="MKPA PROTEIN"/>
    <property type="match status" value="1"/>
</dbReference>
<dbReference type="PROSITE" id="PS50054">
    <property type="entry name" value="TYR_PHOSPHATASE_DUAL"/>
    <property type="match status" value="1"/>
</dbReference>
<dbReference type="InterPro" id="IPR057528">
    <property type="entry name" value="MPK1_C"/>
</dbReference>
<feature type="domain" description="Tyrosine specific protein phosphatases" evidence="5">
    <location>
        <begin position="162"/>
        <end position="223"/>
    </location>
</feature>
<evidence type="ECO:0000313" key="7">
    <source>
        <dbReference type="Proteomes" id="UP000825935"/>
    </source>
</evidence>
<dbReference type="SUPFAM" id="SSF52799">
    <property type="entry name" value="(Phosphotyrosine protein) phosphatases II"/>
    <property type="match status" value="1"/>
</dbReference>
<dbReference type="InterPro" id="IPR016130">
    <property type="entry name" value="Tyr_Pase_AS"/>
</dbReference>
<accession>A0A8T2SC30</accession>
<comment type="caution">
    <text evidence="6">The sequence shown here is derived from an EMBL/GenBank/DDBJ whole genome shotgun (WGS) entry which is preliminary data.</text>
</comment>
<organism evidence="6 7">
    <name type="scientific">Ceratopteris richardii</name>
    <name type="common">Triangle waterfern</name>
    <dbReference type="NCBI Taxonomy" id="49495"/>
    <lineage>
        <taxon>Eukaryota</taxon>
        <taxon>Viridiplantae</taxon>
        <taxon>Streptophyta</taxon>
        <taxon>Embryophyta</taxon>
        <taxon>Tracheophyta</taxon>
        <taxon>Polypodiopsida</taxon>
        <taxon>Polypodiidae</taxon>
        <taxon>Polypodiales</taxon>
        <taxon>Pteridineae</taxon>
        <taxon>Pteridaceae</taxon>
        <taxon>Parkerioideae</taxon>
        <taxon>Ceratopteris</taxon>
    </lineage>
</organism>
<dbReference type="Pfam" id="PF00626">
    <property type="entry name" value="Gelsolin"/>
    <property type="match status" value="1"/>
</dbReference>
<feature type="region of interest" description="Disordered" evidence="3">
    <location>
        <begin position="1"/>
        <end position="33"/>
    </location>
</feature>
<sequence length="758" mass="84190">MALDGAETEDRRSSACLSRQTSRTRGSLPPLSIGRRSLEEWPKVASDDMDMAGWTAQAITPGRRRAKTGLDIKLDLSSVPRTPLEHSDVQLKRDKFAFYDKECSRVANYHIYLGSDAVAKNKETLKAHGITHVLNCVGFVCPEYFKDDFYYKTLWLQDSPGEDITSLLYDVFDYFEEVGELGGRVFVHCCQGISRSTSFVIAYMMWRESRSFEEALQDVKAARGVTNPNMGFACQLLQCQKRVHAAPMSPTSVLRMYRIAPYSPYDPLHLVPKAVMNPSASALDSRGAFVIHVPVAIFVWIGCKCDSKMAQAARVAAAQVVRYERAQGSVHVVVEGSESDEFWHSLGKYAGLLDNVDSDQLNENRTEPGRQRKRGAENTLVEQTRNAAASNRILSTYNADFQLYHRARQGGVVPPVPSTGVGVIGAPTRIPEREDGWSVLRRKFLSGELFPCREKEMETADFSPSSSGAFSSPLLSPFSSIATSSCTDSLSVSPLSQMSILSPDTPSHESREQSEAGFPSFSTSKGSSLEDADAQRKSSFVDTQLAIDEPKLIISNTAESLRRKTDEAQKIWIANKDNDTEMDDSSSDSRNHNVLWAPKAPLAQQCARDVTFAANDSLPVLDRARDTSQATWESLIEAGEIFVYSWPELEVDAIIGTEGTFLSAWPQPERQNTLVADQFRSGKAMIVVVVPQKVSNMDKPVVYTWLGRELHNQISNSNLPLQGIGRQFLSHFKCQTDAEIRVVKQGNEPEEFSAYMLH</sequence>
<evidence type="ECO:0000256" key="2">
    <source>
        <dbReference type="ARBA" id="ARBA00022912"/>
    </source>
</evidence>
<dbReference type="OrthoDB" id="165342at2759"/>
<evidence type="ECO:0000256" key="3">
    <source>
        <dbReference type="SAM" id="MobiDB-lite"/>
    </source>
</evidence>
<dbReference type="Pfam" id="PF00782">
    <property type="entry name" value="DSPc"/>
    <property type="match status" value="1"/>
</dbReference>
<name>A0A8T2SC30_CERRI</name>
<dbReference type="InterPro" id="IPR020422">
    <property type="entry name" value="TYR_PHOSPHATASE_DUAL_dom"/>
</dbReference>
<dbReference type="InterPro" id="IPR000387">
    <property type="entry name" value="Tyr_Pase_dom"/>
</dbReference>
<evidence type="ECO:0000259" key="5">
    <source>
        <dbReference type="PROSITE" id="PS50056"/>
    </source>
</evidence>
<feature type="region of interest" description="Disordered" evidence="3">
    <location>
        <begin position="497"/>
        <end position="535"/>
    </location>
</feature>
<dbReference type="InterPro" id="IPR029006">
    <property type="entry name" value="ADF-H/Gelsolin-like_dom_sf"/>
</dbReference>
<dbReference type="SUPFAM" id="SSF55753">
    <property type="entry name" value="Actin depolymerizing proteins"/>
    <property type="match status" value="2"/>
</dbReference>
<reference evidence="6" key="1">
    <citation type="submission" date="2021-08" db="EMBL/GenBank/DDBJ databases">
        <title>WGS assembly of Ceratopteris richardii.</title>
        <authorList>
            <person name="Marchant D.B."/>
            <person name="Chen G."/>
            <person name="Jenkins J."/>
            <person name="Shu S."/>
            <person name="Leebens-Mack J."/>
            <person name="Grimwood J."/>
            <person name="Schmutz J."/>
            <person name="Soltis P."/>
            <person name="Soltis D."/>
            <person name="Chen Z.-H."/>
        </authorList>
    </citation>
    <scope>NUCLEOTIDE SEQUENCE</scope>
    <source>
        <strain evidence="6">Whitten #5841</strain>
        <tissue evidence="6">Leaf</tissue>
    </source>
</reference>
<dbReference type="Gene3D" id="3.40.20.10">
    <property type="entry name" value="Severin"/>
    <property type="match status" value="1"/>
</dbReference>
<dbReference type="InterPro" id="IPR000340">
    <property type="entry name" value="Dual-sp_phosphatase_cat-dom"/>
</dbReference>
<evidence type="ECO:0000259" key="4">
    <source>
        <dbReference type="PROSITE" id="PS50054"/>
    </source>
</evidence>
<feature type="domain" description="Tyrosine-protein phosphatase" evidence="4">
    <location>
        <begin position="102"/>
        <end position="245"/>
    </location>
</feature>
<dbReference type="EMBL" id="CM035426">
    <property type="protein sequence ID" value="KAH7315007.1"/>
    <property type="molecule type" value="Genomic_DNA"/>
</dbReference>
<dbReference type="CDD" id="cd14498">
    <property type="entry name" value="DSP"/>
    <property type="match status" value="1"/>
</dbReference>
<evidence type="ECO:0008006" key="8">
    <source>
        <dbReference type="Google" id="ProtNLM"/>
    </source>
</evidence>
<gene>
    <name evidence="6" type="ORF">KP509_21G030100</name>
</gene>
<dbReference type="InterPro" id="IPR029021">
    <property type="entry name" value="Prot-tyrosine_phosphatase-like"/>
</dbReference>
<dbReference type="Gene3D" id="3.90.190.10">
    <property type="entry name" value="Protein tyrosine phosphatase superfamily"/>
    <property type="match status" value="1"/>
</dbReference>
<dbReference type="GO" id="GO:0051015">
    <property type="term" value="F:actin filament binding"/>
    <property type="evidence" value="ECO:0007669"/>
    <property type="project" value="InterPro"/>
</dbReference>
<dbReference type="GO" id="GO:0004721">
    <property type="term" value="F:phosphoprotein phosphatase activity"/>
    <property type="evidence" value="ECO:0007669"/>
    <property type="project" value="UniProtKB-KW"/>
</dbReference>
<dbReference type="AlphaFoldDB" id="A0A8T2SC30"/>
<keyword evidence="2" id="KW-0904">Protein phosphatase</keyword>
<dbReference type="SMART" id="SM00195">
    <property type="entry name" value="DSPc"/>
    <property type="match status" value="1"/>
</dbReference>
<feature type="compositionally biased region" description="Polar residues" evidence="3">
    <location>
        <begin position="15"/>
        <end position="25"/>
    </location>
</feature>
<evidence type="ECO:0000256" key="1">
    <source>
        <dbReference type="ARBA" id="ARBA00022801"/>
    </source>
</evidence>
<protein>
    <recommendedName>
        <fullName evidence="8">Protein-tyrosine-phosphatase MKP1</fullName>
    </recommendedName>
</protein>
<dbReference type="Pfam" id="PF25466">
    <property type="entry name" value="MPK1_gelsolin_C"/>
    <property type="match status" value="1"/>
</dbReference>
<proteinExistence type="predicted"/>
<dbReference type="EMBL" id="CM035426">
    <property type="protein sequence ID" value="KAH7315008.1"/>
    <property type="molecule type" value="Genomic_DNA"/>
</dbReference>
<dbReference type="PANTHER" id="PTHR46381:SF2">
    <property type="entry name" value="MAP KINASE PHOSPHATASE"/>
    <property type="match status" value="1"/>
</dbReference>
<dbReference type="PROSITE" id="PS50056">
    <property type="entry name" value="TYR_PHOSPHATASE_2"/>
    <property type="match status" value="1"/>
</dbReference>
<dbReference type="InterPro" id="IPR007122">
    <property type="entry name" value="Villin/Gelsolin"/>
</dbReference>
<dbReference type="InterPro" id="IPR007123">
    <property type="entry name" value="Gelsolin-like_dom"/>
</dbReference>